<dbReference type="AlphaFoldDB" id="A0A1G1ZUS4"/>
<dbReference type="EMBL" id="MHJL01000021">
    <property type="protein sequence ID" value="OGY67500.1"/>
    <property type="molecule type" value="Genomic_DNA"/>
</dbReference>
<dbReference type="Proteomes" id="UP000177690">
    <property type="component" value="Unassembled WGS sequence"/>
</dbReference>
<gene>
    <name evidence="1" type="ORF">A3I24_00175</name>
</gene>
<reference evidence="1 2" key="1">
    <citation type="journal article" date="2016" name="Nat. Commun.">
        <title>Thousands of microbial genomes shed light on interconnected biogeochemical processes in an aquifer system.</title>
        <authorList>
            <person name="Anantharaman K."/>
            <person name="Brown C.T."/>
            <person name="Hug L.A."/>
            <person name="Sharon I."/>
            <person name="Castelle C.J."/>
            <person name="Probst A.J."/>
            <person name="Thomas B.C."/>
            <person name="Singh A."/>
            <person name="Wilkins M.J."/>
            <person name="Karaoz U."/>
            <person name="Brodie E.L."/>
            <person name="Williams K.H."/>
            <person name="Hubbard S.S."/>
            <person name="Banfield J.F."/>
        </authorList>
    </citation>
    <scope>NUCLEOTIDE SEQUENCE [LARGE SCALE GENOMIC DNA]</scope>
</reference>
<proteinExistence type="predicted"/>
<evidence type="ECO:0000313" key="2">
    <source>
        <dbReference type="Proteomes" id="UP000177690"/>
    </source>
</evidence>
<sequence>MFFKKKLFTFKLQFRILSFEFISDYTLRIARRICAASLALGNFYKQKYWFSSKLNATADGQLLIYYDV</sequence>
<protein>
    <submittedName>
        <fullName evidence="1">Uncharacterized protein</fullName>
    </submittedName>
</protein>
<organism evidence="1 2">
    <name type="scientific">Candidatus Harrisonbacteria bacterium RIFCSPLOWO2_02_FULL_41_13b</name>
    <dbReference type="NCBI Taxonomy" id="1798409"/>
    <lineage>
        <taxon>Bacteria</taxon>
        <taxon>Candidatus Harrisoniibacteriota</taxon>
    </lineage>
</organism>
<comment type="caution">
    <text evidence="1">The sequence shown here is derived from an EMBL/GenBank/DDBJ whole genome shotgun (WGS) entry which is preliminary data.</text>
</comment>
<dbReference type="STRING" id="1798409.A3I24_00175"/>
<name>A0A1G1ZUS4_9BACT</name>
<accession>A0A1G1ZUS4</accession>
<evidence type="ECO:0000313" key="1">
    <source>
        <dbReference type="EMBL" id="OGY67500.1"/>
    </source>
</evidence>